<dbReference type="InterPro" id="IPR012947">
    <property type="entry name" value="tRNA_SAD"/>
</dbReference>
<reference evidence="3" key="2">
    <citation type="submission" date="2020-06" db="EMBL/GenBank/DDBJ databases">
        <title>Helianthus annuus Genome sequencing and assembly Release 2.</title>
        <authorList>
            <person name="Gouzy J."/>
            <person name="Langlade N."/>
            <person name="Munos S."/>
        </authorList>
    </citation>
    <scope>NUCLEOTIDE SEQUENCE</scope>
    <source>
        <tissue evidence="3">Leaves</tissue>
    </source>
</reference>
<sequence>MNLRWSPCQGKKGSHGDLFLPNERKNIITSTVCWTAMATLLVGLSFTMGMEFSKGRTNTRNRDYGWIYNIHHNIGTHVPNTQFLKAIACLKASAAYWRGNKDRESLQRVYGISYPDQKRLKVIFLIT</sequence>
<dbReference type="GO" id="GO:0005524">
    <property type="term" value="F:ATP binding"/>
    <property type="evidence" value="ECO:0007669"/>
    <property type="project" value="InterPro"/>
</dbReference>
<evidence type="ECO:0000313" key="4">
    <source>
        <dbReference type="Proteomes" id="UP000215914"/>
    </source>
</evidence>
<dbReference type="GO" id="GO:0004812">
    <property type="term" value="F:aminoacyl-tRNA ligase activity"/>
    <property type="evidence" value="ECO:0007669"/>
    <property type="project" value="InterPro"/>
</dbReference>
<feature type="domain" description="Threonyl/alanyl tRNA synthetase SAD" evidence="2">
    <location>
        <begin position="67"/>
        <end position="110"/>
    </location>
</feature>
<dbReference type="SUPFAM" id="SSF55186">
    <property type="entry name" value="ThrRS/AlaRS common domain"/>
    <property type="match status" value="1"/>
</dbReference>
<dbReference type="GO" id="GO:0043039">
    <property type="term" value="P:tRNA aminoacylation"/>
    <property type="evidence" value="ECO:0007669"/>
    <property type="project" value="InterPro"/>
</dbReference>
<dbReference type="Gene3D" id="3.30.980.10">
    <property type="entry name" value="Threonyl-trna Synthetase, Chain A, domain 2"/>
    <property type="match status" value="1"/>
</dbReference>
<evidence type="ECO:0000259" key="2">
    <source>
        <dbReference type="SMART" id="SM00863"/>
    </source>
</evidence>
<keyword evidence="3" id="KW-0560">Oxidoreductase</keyword>
<reference evidence="3" key="1">
    <citation type="journal article" date="2017" name="Nature">
        <title>The sunflower genome provides insights into oil metabolism, flowering and Asterid evolution.</title>
        <authorList>
            <person name="Badouin H."/>
            <person name="Gouzy J."/>
            <person name="Grassa C.J."/>
            <person name="Murat F."/>
            <person name="Staton S.E."/>
            <person name="Cottret L."/>
            <person name="Lelandais-Briere C."/>
            <person name="Owens G.L."/>
            <person name="Carrere S."/>
            <person name="Mayjonade B."/>
            <person name="Legrand L."/>
            <person name="Gill N."/>
            <person name="Kane N.C."/>
            <person name="Bowers J.E."/>
            <person name="Hubner S."/>
            <person name="Bellec A."/>
            <person name="Berard A."/>
            <person name="Berges H."/>
            <person name="Blanchet N."/>
            <person name="Boniface M.C."/>
            <person name="Brunel D."/>
            <person name="Catrice O."/>
            <person name="Chaidir N."/>
            <person name="Claudel C."/>
            <person name="Donnadieu C."/>
            <person name="Faraut T."/>
            <person name="Fievet G."/>
            <person name="Helmstetter N."/>
            <person name="King M."/>
            <person name="Knapp S.J."/>
            <person name="Lai Z."/>
            <person name="Le Paslier M.C."/>
            <person name="Lippi Y."/>
            <person name="Lorenzon L."/>
            <person name="Mandel J.R."/>
            <person name="Marage G."/>
            <person name="Marchand G."/>
            <person name="Marquand E."/>
            <person name="Bret-Mestries E."/>
            <person name="Morien E."/>
            <person name="Nambeesan S."/>
            <person name="Nguyen T."/>
            <person name="Pegot-Espagnet P."/>
            <person name="Pouilly N."/>
            <person name="Raftis F."/>
            <person name="Sallet E."/>
            <person name="Schiex T."/>
            <person name="Thomas J."/>
            <person name="Vandecasteele C."/>
            <person name="Vares D."/>
            <person name="Vear F."/>
            <person name="Vautrin S."/>
            <person name="Crespi M."/>
            <person name="Mangin B."/>
            <person name="Burke J.M."/>
            <person name="Salse J."/>
            <person name="Munos S."/>
            <person name="Vincourt P."/>
            <person name="Rieseberg L.H."/>
            <person name="Langlade N.B."/>
        </authorList>
    </citation>
    <scope>NUCLEOTIDE SEQUENCE</scope>
    <source>
        <tissue evidence="3">Leaves</tissue>
    </source>
</reference>
<dbReference type="PANTHER" id="PTHR32100">
    <property type="entry name" value="OMEGA-6 FATTY ACID DESATURASE, CHLOROPLASTIC"/>
    <property type="match status" value="1"/>
</dbReference>
<dbReference type="Gramene" id="mRNA:HanXRQr2_Chr12g0549461">
    <property type="protein sequence ID" value="mRNA:HanXRQr2_Chr12g0549461"/>
    <property type="gene ID" value="HanXRQr2_Chr12g0549461"/>
</dbReference>
<keyword evidence="1" id="KW-0472">Membrane</keyword>
<dbReference type="Pfam" id="PF07973">
    <property type="entry name" value="tRNA_SAD"/>
    <property type="match status" value="1"/>
</dbReference>
<keyword evidence="4" id="KW-1185">Reference proteome</keyword>
<dbReference type="InterPro" id="IPR012171">
    <property type="entry name" value="Fatty_acid_desaturase"/>
</dbReference>
<protein>
    <submittedName>
        <fullName evidence="3">Acyl-lipid Delta(12)-acetylenase</fullName>
        <ecNumber evidence="3">1.14.19.39</ecNumber>
    </submittedName>
</protein>
<accession>A0A9K3HHV7</accession>
<dbReference type="Proteomes" id="UP000215914">
    <property type="component" value="Unassembled WGS sequence"/>
</dbReference>
<dbReference type="InterPro" id="IPR018163">
    <property type="entry name" value="Thr/Ala-tRNA-synth_IIc_edit"/>
</dbReference>
<dbReference type="GO" id="GO:0016720">
    <property type="term" value="F:acyl-lipid Delta(12)-acetylenase"/>
    <property type="evidence" value="ECO:0007669"/>
    <property type="project" value="UniProtKB-EC"/>
</dbReference>
<organism evidence="3 4">
    <name type="scientific">Helianthus annuus</name>
    <name type="common">Common sunflower</name>
    <dbReference type="NCBI Taxonomy" id="4232"/>
    <lineage>
        <taxon>Eukaryota</taxon>
        <taxon>Viridiplantae</taxon>
        <taxon>Streptophyta</taxon>
        <taxon>Embryophyta</taxon>
        <taxon>Tracheophyta</taxon>
        <taxon>Spermatophyta</taxon>
        <taxon>Magnoliopsida</taxon>
        <taxon>eudicotyledons</taxon>
        <taxon>Gunneridae</taxon>
        <taxon>Pentapetalae</taxon>
        <taxon>asterids</taxon>
        <taxon>campanulids</taxon>
        <taxon>Asterales</taxon>
        <taxon>Asteraceae</taxon>
        <taxon>Asteroideae</taxon>
        <taxon>Heliantheae alliance</taxon>
        <taxon>Heliantheae</taxon>
        <taxon>Helianthus</taxon>
    </lineage>
</organism>
<dbReference type="EMBL" id="MNCJ02000327">
    <property type="protein sequence ID" value="KAF5778604.1"/>
    <property type="molecule type" value="Genomic_DNA"/>
</dbReference>
<proteinExistence type="predicted"/>
<feature type="transmembrane region" description="Helical" evidence="1">
    <location>
        <begin position="27"/>
        <end position="46"/>
    </location>
</feature>
<name>A0A9K3HHV7_HELAN</name>
<keyword evidence="1" id="KW-1133">Transmembrane helix</keyword>
<dbReference type="EC" id="1.14.19.39" evidence="3"/>
<dbReference type="SMART" id="SM00863">
    <property type="entry name" value="tRNA_SAD"/>
    <property type="match status" value="1"/>
</dbReference>
<evidence type="ECO:0000256" key="1">
    <source>
        <dbReference type="SAM" id="Phobius"/>
    </source>
</evidence>
<comment type="caution">
    <text evidence="3">The sequence shown here is derived from an EMBL/GenBank/DDBJ whole genome shotgun (WGS) entry which is preliminary data.</text>
</comment>
<gene>
    <name evidence="3" type="ORF">HanXRQr2_Chr12g0549461</name>
</gene>
<keyword evidence="1" id="KW-0812">Transmembrane</keyword>
<evidence type="ECO:0000313" key="3">
    <source>
        <dbReference type="EMBL" id="KAF5778604.1"/>
    </source>
</evidence>
<dbReference type="AlphaFoldDB" id="A0A9K3HHV7"/>